<accession>I0KW25</accession>
<dbReference type="PANTHER" id="PTHR43802:SF1">
    <property type="entry name" value="IP11341P-RELATED"/>
    <property type="match status" value="1"/>
</dbReference>
<dbReference type="Gene3D" id="3.90.226.10">
    <property type="entry name" value="2-enoyl-CoA Hydratase, Chain A, domain 1"/>
    <property type="match status" value="1"/>
</dbReference>
<dbReference type="Pfam" id="PF00378">
    <property type="entry name" value="ECH_1"/>
    <property type="match status" value="1"/>
</dbReference>
<evidence type="ECO:0000313" key="3">
    <source>
        <dbReference type="Proteomes" id="UP000003448"/>
    </source>
</evidence>
<comment type="similarity">
    <text evidence="1">Belongs to the enoyl-CoA hydratase/isomerase family.</text>
</comment>
<dbReference type="STRING" id="1150864.MILUP08_40682"/>
<dbReference type="InterPro" id="IPR029045">
    <property type="entry name" value="ClpP/crotonase-like_dom_sf"/>
</dbReference>
<evidence type="ECO:0000313" key="2">
    <source>
        <dbReference type="EMBL" id="CCH15772.1"/>
    </source>
</evidence>
<dbReference type="AlphaFoldDB" id="I0KW25"/>
<sequence>MTEQPAITTRTAGGVRTILLNRAERRNAVDLAMLREYYAALAVAEDDPAVRAVVVTGVGGTFCAGAAPELLDDLSGTDGRAALLEGLGHPPHLPLLMRKPVIAAINGSAAGVGLVLALLSDVRFLAENARLSTVFSRLGLIAEYGSAWLLPRLVGTANALDLLLSARSVDAAEAQRLGLVQRVVPRDDVLAEADAYAATLAAECAPGSLAVIKQQVLTGWEQSLPEAVDASIRLMVESVSGPAFAEAIQARADRRKPDFPSGVDTVGAGHLRVTQAEYRAKRDET</sequence>
<reference evidence="3" key="1">
    <citation type="journal article" date="2012" name="J. Bacteriol.">
        <title>Genome Sequence of Micromonospora lupini Lupac 08, Isolated from Root Nodules of Lupinus angustifolius.</title>
        <authorList>
            <person name="Alonso-Vega P."/>
            <person name="Normand P."/>
            <person name="Bacigalupe R."/>
            <person name="Pujic P."/>
            <person name="Lajus A."/>
            <person name="Vallenet D."/>
            <person name="Carro L."/>
            <person name="Coll P."/>
            <person name="Trujillo M.E."/>
        </authorList>
    </citation>
    <scope>NUCLEOTIDE SEQUENCE [LARGE SCALE GENOMIC DNA]</scope>
    <source>
        <strain evidence="3">Lupac 08</strain>
    </source>
</reference>
<gene>
    <name evidence="2" type="ORF">MILUP08_40682</name>
</gene>
<dbReference type="CDD" id="cd06558">
    <property type="entry name" value="crotonase-like"/>
    <property type="match status" value="1"/>
</dbReference>
<comment type="caution">
    <text evidence="2">The sequence shown here is derived from an EMBL/GenBank/DDBJ whole genome shotgun (WGS) entry which is preliminary data.</text>
</comment>
<dbReference type="Proteomes" id="UP000003448">
    <property type="component" value="Unassembled WGS sequence"/>
</dbReference>
<dbReference type="SUPFAM" id="SSF52096">
    <property type="entry name" value="ClpP/crotonase"/>
    <property type="match status" value="1"/>
</dbReference>
<dbReference type="InterPro" id="IPR001753">
    <property type="entry name" value="Enoyl-CoA_hydra/iso"/>
</dbReference>
<name>I0KW25_9ACTN</name>
<dbReference type="EMBL" id="CAIE01000009">
    <property type="protein sequence ID" value="CCH15772.1"/>
    <property type="molecule type" value="Genomic_DNA"/>
</dbReference>
<dbReference type="PANTHER" id="PTHR43802">
    <property type="entry name" value="ENOYL-COA HYDRATASE"/>
    <property type="match status" value="1"/>
</dbReference>
<dbReference type="GO" id="GO:0016853">
    <property type="term" value="F:isomerase activity"/>
    <property type="evidence" value="ECO:0007669"/>
    <property type="project" value="UniProtKB-KW"/>
</dbReference>
<protein>
    <submittedName>
        <fullName evidence="2">Enoyl-CoA hydratase/isomerase</fullName>
    </submittedName>
</protein>
<keyword evidence="3" id="KW-1185">Reference proteome</keyword>
<proteinExistence type="inferred from homology"/>
<dbReference type="OrthoDB" id="4284283at2"/>
<organism evidence="2 3">
    <name type="scientific">Micromonospora lupini str. Lupac 08</name>
    <dbReference type="NCBI Taxonomy" id="1150864"/>
    <lineage>
        <taxon>Bacteria</taxon>
        <taxon>Bacillati</taxon>
        <taxon>Actinomycetota</taxon>
        <taxon>Actinomycetes</taxon>
        <taxon>Micromonosporales</taxon>
        <taxon>Micromonosporaceae</taxon>
        <taxon>Micromonospora</taxon>
    </lineage>
</organism>
<dbReference type="RefSeq" id="WP_007455114.1">
    <property type="nucleotide sequence ID" value="NZ_HF570108.1"/>
</dbReference>
<dbReference type="eggNOG" id="COG1024">
    <property type="taxonomic scope" value="Bacteria"/>
</dbReference>
<keyword evidence="2" id="KW-0413">Isomerase</keyword>
<evidence type="ECO:0000256" key="1">
    <source>
        <dbReference type="ARBA" id="ARBA00005254"/>
    </source>
</evidence>